<dbReference type="Proteomes" id="UP000007304">
    <property type="component" value="Unassembled WGS sequence"/>
</dbReference>
<evidence type="ECO:0000259" key="1">
    <source>
        <dbReference type="Pfam" id="PF00004"/>
    </source>
</evidence>
<dbReference type="PANTHER" id="PTHR46411">
    <property type="entry name" value="FAMILY ATPASE, PUTATIVE-RELATED"/>
    <property type="match status" value="1"/>
</dbReference>
<dbReference type="eggNOG" id="KOG0742">
    <property type="taxonomic scope" value="Eukaryota"/>
</dbReference>
<accession>H6CB22</accession>
<dbReference type="GO" id="GO:0016887">
    <property type="term" value="F:ATP hydrolysis activity"/>
    <property type="evidence" value="ECO:0007669"/>
    <property type="project" value="InterPro"/>
</dbReference>
<dbReference type="HOGENOM" id="CLU_1461324_0_0_1"/>
<keyword evidence="3" id="KW-1185">Reference proteome</keyword>
<dbReference type="InterPro" id="IPR027417">
    <property type="entry name" value="P-loop_NTPase"/>
</dbReference>
<reference evidence="2" key="1">
    <citation type="submission" date="2011-07" db="EMBL/GenBank/DDBJ databases">
        <title>The Genome Sequence of Exophiala (Wangiella) dermatitidis NIH/UT8656.</title>
        <authorList>
            <consortium name="The Broad Institute Genome Sequencing Platform"/>
            <person name="Cuomo C."/>
            <person name="Wang Z."/>
            <person name="Hunicke-Smith S."/>
            <person name="Szanislo P.J."/>
            <person name="Earl A."/>
            <person name="Young S.K."/>
            <person name="Zeng Q."/>
            <person name="Gargeya S."/>
            <person name="Fitzgerald M."/>
            <person name="Haas B."/>
            <person name="Abouelleil A."/>
            <person name="Alvarado L."/>
            <person name="Arachchi H.M."/>
            <person name="Berlin A."/>
            <person name="Brown A."/>
            <person name="Chapman S.B."/>
            <person name="Chen Z."/>
            <person name="Dunbar C."/>
            <person name="Freedman E."/>
            <person name="Gearin G."/>
            <person name="Gellesch M."/>
            <person name="Goldberg J."/>
            <person name="Griggs A."/>
            <person name="Gujja S."/>
            <person name="Heiman D."/>
            <person name="Howarth C."/>
            <person name="Larson L."/>
            <person name="Lui A."/>
            <person name="MacDonald P.J.P."/>
            <person name="Montmayeur A."/>
            <person name="Murphy C."/>
            <person name="Neiman D."/>
            <person name="Pearson M."/>
            <person name="Priest M."/>
            <person name="Roberts A."/>
            <person name="Saif S."/>
            <person name="Shea T."/>
            <person name="Shenoy N."/>
            <person name="Sisk P."/>
            <person name="Stolte C."/>
            <person name="Sykes S."/>
            <person name="Wortman J."/>
            <person name="Nusbaum C."/>
            <person name="Birren B."/>
        </authorList>
    </citation>
    <scope>NUCLEOTIDE SEQUENCE</scope>
    <source>
        <strain evidence="2">NIH/UT8656</strain>
    </source>
</reference>
<proteinExistence type="predicted"/>
<dbReference type="Pfam" id="PF00004">
    <property type="entry name" value="AAA"/>
    <property type="match status" value="1"/>
</dbReference>
<dbReference type="RefSeq" id="XP_009161430.1">
    <property type="nucleotide sequence ID" value="XM_009163182.1"/>
</dbReference>
<dbReference type="AlphaFoldDB" id="H6CB22"/>
<dbReference type="GeneID" id="20313550"/>
<dbReference type="Gene3D" id="3.40.50.300">
    <property type="entry name" value="P-loop containing nucleotide triphosphate hydrolases"/>
    <property type="match status" value="1"/>
</dbReference>
<feature type="domain" description="ATPase AAA-type core" evidence="1">
    <location>
        <begin position="18"/>
        <end position="137"/>
    </location>
</feature>
<sequence length="185" mass="20755">MKCLNDIIQGKGQNTVALYSGPPGVGKTLTAEGLAEKRKLPLYSVCAGDLGTNAEHLEENLLEITSLAYKWGAIILIAEADVYLAECSLQDVQRNALLSVFLRHLEYFQGIMFFTTNRVATFDMAVQSRIHSSIRFGDLGKDAKRKIWKTFLGRVKDGGYHIRKGNRQLKCEKGQWKTGKTCQLW</sequence>
<dbReference type="VEuPathDB" id="FungiDB:HMPREF1120_08911"/>
<dbReference type="SUPFAM" id="SSF52540">
    <property type="entry name" value="P-loop containing nucleoside triphosphate hydrolases"/>
    <property type="match status" value="1"/>
</dbReference>
<dbReference type="STRING" id="858893.H6CB22"/>
<protein>
    <submittedName>
        <fullName evidence="2">AAA family ATPase</fullName>
    </submittedName>
</protein>
<organism evidence="2 3">
    <name type="scientific">Exophiala dermatitidis (strain ATCC 34100 / CBS 525.76 / NIH/UT8656)</name>
    <name type="common">Black yeast</name>
    <name type="synonym">Wangiella dermatitidis</name>
    <dbReference type="NCBI Taxonomy" id="858893"/>
    <lineage>
        <taxon>Eukaryota</taxon>
        <taxon>Fungi</taxon>
        <taxon>Dikarya</taxon>
        <taxon>Ascomycota</taxon>
        <taxon>Pezizomycotina</taxon>
        <taxon>Eurotiomycetes</taxon>
        <taxon>Chaetothyriomycetidae</taxon>
        <taxon>Chaetothyriales</taxon>
        <taxon>Herpotrichiellaceae</taxon>
        <taxon>Exophiala</taxon>
    </lineage>
</organism>
<dbReference type="InterPro" id="IPR003959">
    <property type="entry name" value="ATPase_AAA_core"/>
</dbReference>
<name>H6CB22_EXODN</name>
<dbReference type="OMA" id="CHKAMET"/>
<dbReference type="InParanoid" id="H6CB22"/>
<dbReference type="EMBL" id="JH226137">
    <property type="protein sequence ID" value="EHY60969.1"/>
    <property type="molecule type" value="Genomic_DNA"/>
</dbReference>
<evidence type="ECO:0000313" key="3">
    <source>
        <dbReference type="Proteomes" id="UP000007304"/>
    </source>
</evidence>
<evidence type="ECO:0000313" key="2">
    <source>
        <dbReference type="EMBL" id="EHY60969.1"/>
    </source>
</evidence>
<gene>
    <name evidence="2" type="ORF">HMPREF1120_08911</name>
</gene>
<dbReference type="PANTHER" id="PTHR46411:SF3">
    <property type="entry name" value="AAA+ ATPASE DOMAIN-CONTAINING PROTEIN"/>
    <property type="match status" value="1"/>
</dbReference>
<dbReference type="GO" id="GO:0005524">
    <property type="term" value="F:ATP binding"/>
    <property type="evidence" value="ECO:0007669"/>
    <property type="project" value="InterPro"/>
</dbReference>